<evidence type="ECO:0000256" key="1">
    <source>
        <dbReference type="SAM" id="MobiDB-lite"/>
    </source>
</evidence>
<protein>
    <recommendedName>
        <fullName evidence="2">F-box domain-containing protein</fullName>
    </recommendedName>
</protein>
<comment type="caution">
    <text evidence="3">The sequence shown here is derived from an EMBL/GenBank/DDBJ whole genome shotgun (WGS) entry which is preliminary data.</text>
</comment>
<dbReference type="AlphaFoldDB" id="A0A8S9XWR2"/>
<dbReference type="OrthoDB" id="10257471at2759"/>
<evidence type="ECO:0000313" key="4">
    <source>
        <dbReference type="Proteomes" id="UP000466442"/>
    </source>
</evidence>
<feature type="domain" description="F-box" evidence="2">
    <location>
        <begin position="43"/>
        <end position="89"/>
    </location>
</feature>
<keyword evidence="4" id="KW-1185">Reference proteome</keyword>
<proteinExistence type="predicted"/>
<dbReference type="InterPro" id="IPR001810">
    <property type="entry name" value="F-box_dom"/>
</dbReference>
<dbReference type="EMBL" id="WIXP02000003">
    <property type="protein sequence ID" value="KAF6212969.1"/>
    <property type="molecule type" value="Genomic_DNA"/>
</dbReference>
<dbReference type="SUPFAM" id="SSF81383">
    <property type="entry name" value="F-box domain"/>
    <property type="match status" value="1"/>
</dbReference>
<dbReference type="Gene3D" id="1.20.1280.50">
    <property type="match status" value="1"/>
</dbReference>
<dbReference type="PROSITE" id="PS50181">
    <property type="entry name" value="FBOX"/>
    <property type="match status" value="1"/>
</dbReference>
<evidence type="ECO:0000313" key="3">
    <source>
        <dbReference type="EMBL" id="KAF6212969.1"/>
    </source>
</evidence>
<name>A0A8S9XWR2_APOLU</name>
<dbReference type="InterPro" id="IPR036047">
    <property type="entry name" value="F-box-like_dom_sf"/>
</dbReference>
<organism evidence="3 4">
    <name type="scientific">Apolygus lucorum</name>
    <name type="common">Small green plant bug</name>
    <name type="synonym">Lygocoris lucorum</name>
    <dbReference type="NCBI Taxonomy" id="248454"/>
    <lineage>
        <taxon>Eukaryota</taxon>
        <taxon>Metazoa</taxon>
        <taxon>Ecdysozoa</taxon>
        <taxon>Arthropoda</taxon>
        <taxon>Hexapoda</taxon>
        <taxon>Insecta</taxon>
        <taxon>Pterygota</taxon>
        <taxon>Neoptera</taxon>
        <taxon>Paraneoptera</taxon>
        <taxon>Hemiptera</taxon>
        <taxon>Heteroptera</taxon>
        <taxon>Panheteroptera</taxon>
        <taxon>Cimicomorpha</taxon>
        <taxon>Miridae</taxon>
        <taxon>Mirini</taxon>
        <taxon>Apolygus</taxon>
    </lineage>
</organism>
<sequence>MDDKKRKNGQVDPPRKLKNKGSLGVLPPSVPSQGPPAYTSLKMEYNEDFPHDTWLIIFSYLDLKDLCTARSVCKSWWQIINCDILWKPFALKRGIYDHFAPETQSETETQETDIGRIWNWPPLGGDMVKGLQNCKWAELTFTYYEKITTNCEHRRCKLTEFTPYAYFGTTPHVCMPYLLRAANPKVVEILELHQGDFIPFQTITLPDSPIRYRNPYVELHSNGSNIVVISSNNYSLIYKLRNRSFRFEKALFWLPGHIMENCLDENELQSCLQRHQLTSNARYEPFAVSDDYIWIAFESETFGDKPSILAWNHTSSERVHHLRSSHTFRSSNDHVVCSHESRFHIYSIDGTMLWEHIANVDICGYVDVGKLGCGIVFAPLHKKVAIYVDLKTKKAIDLAVVEPTSIVIQEVDHLAYCMCMPMKTNHLIIACANFLTGDLLWQCTVGYRVFPKVTYAPKMRIVHGKFIFVHGLYFDFKDKAFFEHIGMSMFSTTDGNLVWSHSFGEKTFKVQLLNDHLILRLYLDFTVLTWFDGLDVFYQIPPKRGERIFSHVTVRITPDLIFKAQRRIHQYIDIIEVAVRASFDLDLLSRDAGDDHVLNMLVEPVLAARSTCMKALQDFREVLLIGDAMVEFGLNDDPALVQIVKSKFIMLRDCLLIIHSSLKVFNDTFQLRSASLTEQIEEDSIEAFRRLGQLLDEILGYCNDVTRRVRPSVGSNNAAAVEGAHQDSGADNSASDNYVNDVIGVNSALDGDRHYVIFIQADIDEELEDHPDIGAIHVPANNVGFTDQDMIRIEMYNLLLDDHQF</sequence>
<accession>A0A8S9XWR2</accession>
<dbReference type="SMART" id="SM00256">
    <property type="entry name" value="FBOX"/>
    <property type="match status" value="1"/>
</dbReference>
<evidence type="ECO:0000259" key="2">
    <source>
        <dbReference type="PROSITE" id="PS50181"/>
    </source>
</evidence>
<gene>
    <name evidence="3" type="ORF">GE061_010682</name>
</gene>
<dbReference type="Pfam" id="PF12937">
    <property type="entry name" value="F-box-like"/>
    <property type="match status" value="1"/>
</dbReference>
<reference evidence="3" key="1">
    <citation type="journal article" date="2021" name="Mol. Ecol. Resour.">
        <title>Apolygus lucorum genome provides insights into omnivorousness and mesophyll feeding.</title>
        <authorList>
            <person name="Liu Y."/>
            <person name="Liu H."/>
            <person name="Wang H."/>
            <person name="Huang T."/>
            <person name="Liu B."/>
            <person name="Yang B."/>
            <person name="Yin L."/>
            <person name="Li B."/>
            <person name="Zhang Y."/>
            <person name="Zhang S."/>
            <person name="Jiang F."/>
            <person name="Zhang X."/>
            <person name="Ren Y."/>
            <person name="Wang B."/>
            <person name="Wang S."/>
            <person name="Lu Y."/>
            <person name="Wu K."/>
            <person name="Fan W."/>
            <person name="Wang G."/>
        </authorList>
    </citation>
    <scope>NUCLEOTIDE SEQUENCE</scope>
    <source>
        <strain evidence="3">12Hb</strain>
    </source>
</reference>
<dbReference type="Proteomes" id="UP000466442">
    <property type="component" value="Unassembled WGS sequence"/>
</dbReference>
<feature type="region of interest" description="Disordered" evidence="1">
    <location>
        <begin position="1"/>
        <end position="33"/>
    </location>
</feature>